<evidence type="ECO:0000313" key="1">
    <source>
        <dbReference type="EMBL" id="MDN7125332.1"/>
    </source>
</evidence>
<dbReference type="RefSeq" id="WP_301774957.1">
    <property type="nucleotide sequence ID" value="NZ_JAGGJB010000006.1"/>
</dbReference>
<keyword evidence="3" id="KW-1185">Reference proteome</keyword>
<comment type="caution">
    <text evidence="1">The sequence shown here is derived from an EMBL/GenBank/DDBJ whole genome shotgun (WGS) entry which is preliminary data.</text>
</comment>
<reference evidence="3 4" key="1">
    <citation type="submission" date="2021-03" db="EMBL/GenBank/DDBJ databases">
        <title>Pseudidiomarina terrestris, a new bacterium isolated from saline soil.</title>
        <authorList>
            <person name="Galisteo C."/>
            <person name="De La Haba R."/>
            <person name="Sanchez-Porro C."/>
            <person name="Ventosa A."/>
        </authorList>
    </citation>
    <scope>NUCLEOTIDE SEQUENCE [LARGE SCALE GENOMIC DNA]</scope>
    <source>
        <strain evidence="1 4">1APP75-32.1</strain>
        <strain evidence="3">1APR75-15</strain>
        <strain evidence="2">1ASR75-15</strain>
    </source>
</reference>
<evidence type="ECO:0000313" key="2">
    <source>
        <dbReference type="EMBL" id="MDN7130091.1"/>
    </source>
</evidence>
<dbReference type="PANTHER" id="PTHR35446">
    <property type="entry name" value="SI:CH211-175M2.5"/>
    <property type="match status" value="1"/>
</dbReference>
<accession>A0AAW7QYV0</accession>
<dbReference type="EMBL" id="JAGGJB010000006">
    <property type="protein sequence ID" value="MDN7125332.1"/>
    <property type="molecule type" value="Genomic_DNA"/>
</dbReference>
<organism evidence="1 4">
    <name type="scientific">Pseudidiomarina terrestris</name>
    <dbReference type="NCBI Taxonomy" id="2820060"/>
    <lineage>
        <taxon>Bacteria</taxon>
        <taxon>Pseudomonadati</taxon>
        <taxon>Pseudomonadota</taxon>
        <taxon>Gammaproteobacteria</taxon>
        <taxon>Alteromonadales</taxon>
        <taxon>Idiomarinaceae</taxon>
        <taxon>Pseudidiomarina</taxon>
    </lineage>
</organism>
<name>A0AAW7QYV0_9GAMM</name>
<dbReference type="Proteomes" id="UP001169492">
    <property type="component" value="Unassembled WGS sequence"/>
</dbReference>
<dbReference type="InterPro" id="IPR029032">
    <property type="entry name" value="AhpD-like"/>
</dbReference>
<dbReference type="SUPFAM" id="SSF69118">
    <property type="entry name" value="AhpD-like"/>
    <property type="match status" value="1"/>
</dbReference>
<dbReference type="EMBL" id="JAGGJC010000004">
    <property type="protein sequence ID" value="MDN7130091.1"/>
    <property type="molecule type" value="Genomic_DNA"/>
</dbReference>
<dbReference type="PANTHER" id="PTHR35446:SF3">
    <property type="entry name" value="CMD DOMAIN-CONTAINING PROTEIN"/>
    <property type="match status" value="1"/>
</dbReference>
<evidence type="ECO:0000313" key="4">
    <source>
        <dbReference type="Proteomes" id="UP001169492"/>
    </source>
</evidence>
<sequence length="179" mass="19942">MAKFTLHSIDSAPEGSQERLKSAKEEMGMVPNLFAVMAESPELLEAYQTLDGLFQKSGFNKNEITTVWQTINVFHDCHYCIPAHTAIAKDMGADDEITESIKAGDDLADDKLQALHQFTKAMLKQRGGVDDDTVSKFLEAGYEHRHVLAVVLGIAHKTMSNYTNHLAETPVDDPFKKFE</sequence>
<proteinExistence type="predicted"/>
<dbReference type="Gene3D" id="1.20.1290.10">
    <property type="entry name" value="AhpD-like"/>
    <property type="match status" value="1"/>
</dbReference>
<gene>
    <name evidence="1" type="ORF">J6I90_10605</name>
    <name evidence="2" type="ORF">J6I92_09425</name>
</gene>
<dbReference type="AlphaFoldDB" id="A0AAW7QYV0"/>
<evidence type="ECO:0000313" key="3">
    <source>
        <dbReference type="Proteomes" id="UP001169491"/>
    </source>
</evidence>
<dbReference type="Proteomes" id="UP001169491">
    <property type="component" value="Unassembled WGS sequence"/>
</dbReference>
<protein>
    <submittedName>
        <fullName evidence="1">Carboxymuconolactone decarboxylase family protein</fullName>
    </submittedName>
</protein>